<feature type="compositionally biased region" description="Basic and acidic residues" evidence="6">
    <location>
        <begin position="528"/>
        <end position="538"/>
    </location>
</feature>
<dbReference type="RefSeq" id="XP_022923866.1">
    <property type="nucleotide sequence ID" value="XM_023068098.1"/>
</dbReference>
<feature type="domain" description="GTD-binding" evidence="8">
    <location>
        <begin position="338"/>
        <end position="436"/>
    </location>
</feature>
<feature type="transmembrane region" description="Helical" evidence="7">
    <location>
        <begin position="21"/>
        <end position="45"/>
    </location>
</feature>
<feature type="region of interest" description="Disordered" evidence="6">
    <location>
        <begin position="887"/>
        <end position="906"/>
    </location>
</feature>
<proteinExistence type="predicted"/>
<feature type="compositionally biased region" description="Basic and acidic residues" evidence="6">
    <location>
        <begin position="710"/>
        <end position="720"/>
    </location>
</feature>
<dbReference type="InterPro" id="IPR039306">
    <property type="entry name" value="MYOB"/>
</dbReference>
<dbReference type="PROSITE" id="PS51775">
    <property type="entry name" value="GTD_BINDING"/>
    <property type="match status" value="1"/>
</dbReference>
<keyword evidence="2 7" id="KW-0812">Transmembrane</keyword>
<feature type="region of interest" description="Disordered" evidence="6">
    <location>
        <begin position="506"/>
        <end position="839"/>
    </location>
</feature>
<dbReference type="PANTHER" id="PTHR31448:SF9">
    <property type="entry name" value="MYOSIN-BINDING PROTEIN 6-RELATED"/>
    <property type="match status" value="1"/>
</dbReference>
<keyword evidence="5" id="KW-0175">Coiled coil</keyword>
<organism evidence="9 10">
    <name type="scientific">Cucurbita moschata</name>
    <name type="common">Winter crookneck squash</name>
    <name type="synonym">Cucurbita pepo var. moschata</name>
    <dbReference type="NCBI Taxonomy" id="3662"/>
    <lineage>
        <taxon>Eukaryota</taxon>
        <taxon>Viridiplantae</taxon>
        <taxon>Streptophyta</taxon>
        <taxon>Embryophyta</taxon>
        <taxon>Tracheophyta</taxon>
        <taxon>Spermatophyta</taxon>
        <taxon>Magnoliopsida</taxon>
        <taxon>eudicotyledons</taxon>
        <taxon>Gunneridae</taxon>
        <taxon>Pentapetalae</taxon>
        <taxon>rosids</taxon>
        <taxon>fabids</taxon>
        <taxon>Cucurbitales</taxon>
        <taxon>Cucurbitaceae</taxon>
        <taxon>Cucurbiteae</taxon>
        <taxon>Cucurbita</taxon>
    </lineage>
</organism>
<feature type="region of interest" description="Disordered" evidence="6">
    <location>
        <begin position="185"/>
        <end position="207"/>
    </location>
</feature>
<feature type="compositionally biased region" description="Low complexity" evidence="6">
    <location>
        <begin position="185"/>
        <end position="195"/>
    </location>
</feature>
<evidence type="ECO:0000256" key="2">
    <source>
        <dbReference type="ARBA" id="ARBA00022692"/>
    </source>
</evidence>
<name>A0A6J1E7V8_CUCMO</name>
<evidence type="ECO:0000256" key="3">
    <source>
        <dbReference type="ARBA" id="ARBA00022989"/>
    </source>
</evidence>
<evidence type="ECO:0000256" key="5">
    <source>
        <dbReference type="SAM" id="Coils"/>
    </source>
</evidence>
<feature type="compositionally biased region" description="Basic and acidic residues" evidence="6">
    <location>
        <begin position="687"/>
        <end position="698"/>
    </location>
</feature>
<gene>
    <name evidence="10" type="primary">LOC111431458</name>
</gene>
<dbReference type="Proteomes" id="UP000504609">
    <property type="component" value="Unplaced"/>
</dbReference>
<feature type="compositionally biased region" description="Basic and acidic residues" evidence="6">
    <location>
        <begin position="731"/>
        <end position="744"/>
    </location>
</feature>
<protein>
    <submittedName>
        <fullName evidence="10">Uncharacterized protein LOC111431458</fullName>
    </submittedName>
</protein>
<feature type="compositionally biased region" description="Basic and acidic residues" evidence="6">
    <location>
        <begin position="805"/>
        <end position="815"/>
    </location>
</feature>
<evidence type="ECO:0000256" key="4">
    <source>
        <dbReference type="ARBA" id="ARBA00023136"/>
    </source>
</evidence>
<accession>A0A6J1E7V8</accession>
<feature type="coiled-coil region" evidence="5">
    <location>
        <begin position="372"/>
        <end position="445"/>
    </location>
</feature>
<evidence type="ECO:0000256" key="6">
    <source>
        <dbReference type="SAM" id="MobiDB-lite"/>
    </source>
</evidence>
<dbReference type="GO" id="GO:0080115">
    <property type="term" value="F:myosin XI tail binding"/>
    <property type="evidence" value="ECO:0007669"/>
    <property type="project" value="UniProtKB-ARBA"/>
</dbReference>
<sequence length="967" mass="106676">MATKRSFTRFVEQEMGKFPHFVVCAVLEWVLIILLFIDGFVAFLASEFAKFFELRVPCLFCTRIDHVFVNKNADFYYNNAICESHKKDVSSLAYCHNHKKLSDIRKMCEVCLLSFATEKESDCNTYKSLVGILHKDLECFVEDDNCQVVSLPPVGKKDEGLQMEKVGGGGDDCCCSCCGESLKVKSSNSKGKNGSTFSQAPAPSPRAGFVPAFRNEDKTSLELPHVNYTELKLLSDSESEFVEDDEGLHGRNLDAHQFKEDVKPVKVPLLPEPEDVHESSRTPIFGRGNKFFGIPLTDSDNTSPRWAIRISRKSPLERPELPAENYEADMLGPGDNDSILNCLKRQVRIDRKSLMELYMELDEERSASAVAANNAMAMITRLQAEKAAVQMEALQYQRMMEEQEEYDQEALQATNDLLAKREEEIRDLEVELEAYREKYGYLEEGCLQMSEGEMSDEDYQEFKSQVYLSSDEKSECNTPFSLNGREKENFKNFDRTIIPSGLKIERENSKEESTNNHGVALPFSQGKAEGEDSKEDSTNNHGVALPFSQGKAEGEDSKEDSTNNHGVALPFSQGEAEGEDSKEESTNNHEVALPFSQGKSEGEDSKEKSINNHGVTLPFSQGKAEGEDSKEESTNNHAVQGEDSKEEGTNNHGVALTFSQGEAEGEDSKEESTINHGVALPFSQGKAEGEDSKEESTDNHGVALPSQGKAEGEDSKEESTNNHGVALPSKGKAEGEDSKEESTNKHGVALPFSQGKAEGEDSKEVSTNNHGVALPFSQGKAEGEDSKEVRTNNHGVALPFSQGKAEGEDSKEVRTNNHGVALPFSQGKAEGEDSKEVSTNNHGVALAFSRGKAEGEDQNEPLTNFKGEKTYLLGRLKRSKKNINSLSSEDLASSLQPRSASVNRVDEVTGKGRALTRKLSHLNEFKIMRVLKADNEISKHEGKVSLAETSHNLGKPQNLVDQNNSDS</sequence>
<evidence type="ECO:0000259" key="8">
    <source>
        <dbReference type="PROSITE" id="PS51775"/>
    </source>
</evidence>
<evidence type="ECO:0000313" key="10">
    <source>
        <dbReference type="RefSeq" id="XP_022923866.1"/>
    </source>
</evidence>
<feature type="compositionally biased region" description="Polar residues" evidence="6">
    <location>
        <begin position="887"/>
        <end position="902"/>
    </location>
</feature>
<evidence type="ECO:0000313" key="9">
    <source>
        <dbReference type="Proteomes" id="UP000504609"/>
    </source>
</evidence>
<comment type="subcellular location">
    <subcellularLocation>
        <location evidence="1">Membrane</location>
        <topology evidence="1">Single-pass membrane protein</topology>
    </subcellularLocation>
</comment>
<reference evidence="10" key="1">
    <citation type="submission" date="2025-08" db="UniProtKB">
        <authorList>
            <consortium name="RefSeq"/>
        </authorList>
    </citation>
    <scope>IDENTIFICATION</scope>
    <source>
        <tissue evidence="10">Young leaves</tissue>
    </source>
</reference>
<feature type="region of interest" description="Disordered" evidence="6">
    <location>
        <begin position="947"/>
        <end position="967"/>
    </location>
</feature>
<keyword evidence="3 7" id="KW-1133">Transmembrane helix</keyword>
<dbReference type="GeneID" id="111431458"/>
<dbReference type="KEGG" id="cmos:111431458"/>
<dbReference type="AlphaFoldDB" id="A0A6J1E7V8"/>
<feature type="compositionally biased region" description="Basic and acidic residues" evidence="6">
    <location>
        <begin position="552"/>
        <end position="562"/>
    </location>
</feature>
<dbReference type="Pfam" id="PF04576">
    <property type="entry name" value="Zein-binding"/>
    <property type="match status" value="1"/>
</dbReference>
<dbReference type="GO" id="GO:0016020">
    <property type="term" value="C:membrane"/>
    <property type="evidence" value="ECO:0007669"/>
    <property type="project" value="UniProtKB-SubCell"/>
</dbReference>
<dbReference type="PANTHER" id="PTHR31448">
    <property type="entry name" value="MYOSIN-BINDING PROTEIN 2"/>
    <property type="match status" value="1"/>
</dbReference>
<feature type="compositionally biased region" description="Basic and acidic residues" evidence="6">
    <location>
        <begin position="600"/>
        <end position="610"/>
    </location>
</feature>
<evidence type="ECO:0000256" key="1">
    <source>
        <dbReference type="ARBA" id="ARBA00004167"/>
    </source>
</evidence>
<feature type="compositionally biased region" description="Basic and acidic residues" evidence="6">
    <location>
        <begin position="624"/>
        <end position="649"/>
    </location>
</feature>
<dbReference type="InterPro" id="IPR007656">
    <property type="entry name" value="GTD-bd"/>
</dbReference>
<evidence type="ECO:0000256" key="7">
    <source>
        <dbReference type="SAM" id="Phobius"/>
    </source>
</evidence>
<keyword evidence="4 7" id="KW-0472">Membrane</keyword>
<feature type="compositionally biased region" description="Basic and acidic residues" evidence="6">
    <location>
        <begin position="781"/>
        <end position="791"/>
    </location>
</feature>
<keyword evidence="9" id="KW-1185">Reference proteome</keyword>